<dbReference type="Gene3D" id="3.30.300.30">
    <property type="match status" value="1"/>
</dbReference>
<protein>
    <recommendedName>
        <fullName evidence="3">AMP-binding enzyme C-terminal domain-containing protein</fullName>
    </recommendedName>
</protein>
<comment type="caution">
    <text evidence="1">The sequence shown here is derived from an EMBL/GenBank/DDBJ whole genome shotgun (WGS) entry which is preliminary data.</text>
</comment>
<dbReference type="AlphaFoldDB" id="A0A919F9X3"/>
<dbReference type="EMBL" id="BNBA01000028">
    <property type="protein sequence ID" value="GHH58112.1"/>
    <property type="molecule type" value="Genomic_DNA"/>
</dbReference>
<dbReference type="GO" id="GO:0031177">
    <property type="term" value="F:phosphopantetheine binding"/>
    <property type="evidence" value="ECO:0007669"/>
    <property type="project" value="TreeGrafter"/>
</dbReference>
<gene>
    <name evidence="1" type="ORF">GCM10009090_30400</name>
</gene>
<dbReference type="InterPro" id="IPR045851">
    <property type="entry name" value="AMP-bd_C_sf"/>
</dbReference>
<keyword evidence="2" id="KW-1185">Reference proteome</keyword>
<accession>A0A919F9X3</accession>
<dbReference type="GO" id="GO:0005737">
    <property type="term" value="C:cytoplasm"/>
    <property type="evidence" value="ECO:0007669"/>
    <property type="project" value="TreeGrafter"/>
</dbReference>
<reference evidence="1" key="2">
    <citation type="submission" date="2020-09" db="EMBL/GenBank/DDBJ databases">
        <authorList>
            <person name="Sun Q."/>
            <person name="Ohkuma M."/>
        </authorList>
    </citation>
    <scope>NUCLEOTIDE SEQUENCE</scope>
    <source>
        <strain evidence="1">JCM 13306</strain>
    </source>
</reference>
<evidence type="ECO:0008006" key="3">
    <source>
        <dbReference type="Google" id="ProtNLM"/>
    </source>
</evidence>
<reference evidence="1" key="1">
    <citation type="journal article" date="2014" name="Int. J. Syst. Evol. Microbiol.">
        <title>Complete genome sequence of Corynebacterium casei LMG S-19264T (=DSM 44701T), isolated from a smear-ripened cheese.</title>
        <authorList>
            <consortium name="US DOE Joint Genome Institute (JGI-PGF)"/>
            <person name="Walter F."/>
            <person name="Albersmeier A."/>
            <person name="Kalinowski J."/>
            <person name="Ruckert C."/>
        </authorList>
    </citation>
    <scope>NUCLEOTIDE SEQUENCE</scope>
    <source>
        <strain evidence="1">JCM 13306</strain>
    </source>
</reference>
<name>A0A919F9X3_9XANT</name>
<dbReference type="PANTHER" id="PTHR45527">
    <property type="entry name" value="NONRIBOSOMAL PEPTIDE SYNTHETASE"/>
    <property type="match status" value="1"/>
</dbReference>
<organism evidence="1 2">
    <name type="scientific">Xanthomonas boreopolis</name>
    <dbReference type="NCBI Taxonomy" id="86183"/>
    <lineage>
        <taxon>Bacteria</taxon>
        <taxon>Pseudomonadati</taxon>
        <taxon>Pseudomonadota</taxon>
        <taxon>Gammaproteobacteria</taxon>
        <taxon>Lysobacterales</taxon>
        <taxon>Lysobacteraceae</taxon>
        <taxon>Xanthomonas</taxon>
    </lineage>
</organism>
<evidence type="ECO:0000313" key="2">
    <source>
        <dbReference type="Proteomes" id="UP000623958"/>
    </source>
</evidence>
<dbReference type="GO" id="GO:0044550">
    <property type="term" value="P:secondary metabolite biosynthetic process"/>
    <property type="evidence" value="ECO:0007669"/>
    <property type="project" value="TreeGrafter"/>
</dbReference>
<proteinExistence type="predicted"/>
<dbReference type="Proteomes" id="UP000623958">
    <property type="component" value="Unassembled WGS sequence"/>
</dbReference>
<sequence length="88" mass="9452">MVPVFAHPGEAASGIAAFVVRAQLDVREAFSAMKLRLPAYMVPSEIHALDALPLNSNGKTDYAALAARLQAKPPVARTHRSTDKARVE</sequence>
<dbReference type="GO" id="GO:0043041">
    <property type="term" value="P:amino acid activation for nonribosomal peptide biosynthetic process"/>
    <property type="evidence" value="ECO:0007669"/>
    <property type="project" value="TreeGrafter"/>
</dbReference>
<dbReference type="PANTHER" id="PTHR45527:SF1">
    <property type="entry name" value="FATTY ACID SYNTHASE"/>
    <property type="match status" value="1"/>
</dbReference>
<dbReference type="SUPFAM" id="SSF56801">
    <property type="entry name" value="Acetyl-CoA synthetase-like"/>
    <property type="match status" value="1"/>
</dbReference>
<evidence type="ECO:0000313" key="1">
    <source>
        <dbReference type="EMBL" id="GHH58112.1"/>
    </source>
</evidence>